<dbReference type="Pfam" id="PF23249">
    <property type="entry name" value="KH_PARP14_3"/>
    <property type="match status" value="1"/>
</dbReference>
<dbReference type="InterPro" id="IPR057050">
    <property type="entry name" value="RRM_PARP14_2"/>
</dbReference>
<feature type="domain" description="Macro" evidence="9">
    <location>
        <begin position="757"/>
        <end position="945"/>
    </location>
</feature>
<evidence type="ECO:0000256" key="1">
    <source>
        <dbReference type="ARBA" id="ARBA00004123"/>
    </source>
</evidence>
<dbReference type="InterPro" id="IPR012677">
    <property type="entry name" value="Nucleotide-bd_a/b_plait_sf"/>
</dbReference>
<dbReference type="InterPro" id="IPR057048">
    <property type="entry name" value="PARP14_KH_6"/>
</dbReference>
<dbReference type="CDD" id="cd01439">
    <property type="entry name" value="TCCD_inducible_PARP_like"/>
    <property type="match status" value="1"/>
</dbReference>
<dbReference type="PANTHER" id="PTHR14453:SF104">
    <property type="entry name" value="POLY [ADP-RIBOSE] POLYMERASE"/>
    <property type="match status" value="1"/>
</dbReference>
<dbReference type="Pfam" id="PF23252">
    <property type="entry name" value="KH_PARP14_5"/>
    <property type="match status" value="1"/>
</dbReference>
<dbReference type="InterPro" id="IPR035979">
    <property type="entry name" value="RBD_domain_sf"/>
</dbReference>
<evidence type="ECO:0000256" key="4">
    <source>
        <dbReference type="ARBA" id="ARBA00023027"/>
    </source>
</evidence>
<evidence type="ECO:0000256" key="7">
    <source>
        <dbReference type="RuleBase" id="RU362114"/>
    </source>
</evidence>
<dbReference type="SUPFAM" id="SSF52949">
    <property type="entry name" value="Macro domain-like"/>
    <property type="match status" value="3"/>
</dbReference>
<feature type="domain" description="PARP catalytic" evidence="8">
    <location>
        <begin position="1560"/>
        <end position="1757"/>
    </location>
</feature>
<dbReference type="Pfam" id="PF00644">
    <property type="entry name" value="PARP"/>
    <property type="match status" value="1"/>
</dbReference>
<reference evidence="10" key="1">
    <citation type="thesis" date="2020" institute="ProQuest LLC" country="789 East Eisenhower Parkway, Ann Arbor, MI, USA">
        <title>Comparative Genomics and Chromosome Evolution.</title>
        <authorList>
            <person name="Mudd A.B."/>
        </authorList>
    </citation>
    <scope>NUCLEOTIDE SEQUENCE</scope>
    <source>
        <strain evidence="10">1538</strain>
        <tissue evidence="10">Blood</tissue>
    </source>
</reference>
<dbReference type="GO" id="GO:0005737">
    <property type="term" value="C:cytoplasm"/>
    <property type="evidence" value="ECO:0007669"/>
    <property type="project" value="TreeGrafter"/>
</dbReference>
<dbReference type="InterPro" id="IPR057049">
    <property type="entry name" value="PARP14_KH_8"/>
</dbReference>
<accession>A0AAV3A0X1</accession>
<dbReference type="Pfam" id="PF23254">
    <property type="entry name" value="KH_PARP14_8"/>
    <property type="match status" value="1"/>
</dbReference>
<dbReference type="GO" id="GO:0003676">
    <property type="term" value="F:nucleic acid binding"/>
    <property type="evidence" value="ECO:0007669"/>
    <property type="project" value="InterPro"/>
</dbReference>
<dbReference type="InterPro" id="IPR057043">
    <property type="entry name" value="PARP14_KH_2"/>
</dbReference>
<dbReference type="PROSITE" id="PS51059">
    <property type="entry name" value="PARP_CATALYTIC"/>
    <property type="match status" value="1"/>
</dbReference>
<organism evidence="10 11">
    <name type="scientific">Pyxicephalus adspersus</name>
    <name type="common">African bullfrog</name>
    <dbReference type="NCBI Taxonomy" id="30357"/>
    <lineage>
        <taxon>Eukaryota</taxon>
        <taxon>Metazoa</taxon>
        <taxon>Chordata</taxon>
        <taxon>Craniata</taxon>
        <taxon>Vertebrata</taxon>
        <taxon>Euteleostomi</taxon>
        <taxon>Amphibia</taxon>
        <taxon>Batrachia</taxon>
        <taxon>Anura</taxon>
        <taxon>Neobatrachia</taxon>
        <taxon>Ranoidea</taxon>
        <taxon>Pyxicephalidae</taxon>
        <taxon>Pyxicephalinae</taxon>
        <taxon>Pyxicephalus</taxon>
    </lineage>
</organism>
<dbReference type="Pfam" id="PF23085">
    <property type="entry name" value="RRM_PARP14_3"/>
    <property type="match status" value="1"/>
</dbReference>
<dbReference type="GO" id="GO:0003950">
    <property type="term" value="F:NAD+ poly-ADP-ribosyltransferase activity"/>
    <property type="evidence" value="ECO:0007669"/>
    <property type="project" value="UniProtKB-UniRule"/>
</dbReference>
<dbReference type="Gene3D" id="3.30.720.50">
    <property type="match status" value="1"/>
</dbReference>
<dbReference type="Pfam" id="PF23248">
    <property type="entry name" value="KH_PARP14_2"/>
    <property type="match status" value="1"/>
</dbReference>
<dbReference type="Pfam" id="PF23245">
    <property type="entry name" value="RRM_PARP14_2"/>
    <property type="match status" value="1"/>
</dbReference>
<dbReference type="InterPro" id="IPR052056">
    <property type="entry name" value="Mono-ARTD/PARP"/>
</dbReference>
<evidence type="ECO:0000313" key="11">
    <source>
        <dbReference type="Proteomes" id="UP001181693"/>
    </source>
</evidence>
<dbReference type="PROSITE" id="PS51154">
    <property type="entry name" value="MACRO"/>
    <property type="match status" value="3"/>
</dbReference>
<dbReference type="Pfam" id="PF22005">
    <property type="entry name" value="WWE_1"/>
    <property type="match status" value="1"/>
</dbReference>
<evidence type="ECO:0000256" key="5">
    <source>
        <dbReference type="ARBA" id="ARBA00023242"/>
    </source>
</evidence>
<evidence type="ECO:0000259" key="8">
    <source>
        <dbReference type="PROSITE" id="PS51059"/>
    </source>
</evidence>
<protein>
    <recommendedName>
        <fullName evidence="7">Poly [ADP-ribose] polymerase</fullName>
        <shortName evidence="7">PARP</shortName>
        <ecNumber evidence="7">2.4.2.-</ecNumber>
    </recommendedName>
</protein>
<dbReference type="InterPro" id="IPR002589">
    <property type="entry name" value="Macro_dom"/>
</dbReference>
<dbReference type="Pfam" id="PF23084">
    <property type="entry name" value="KH_PARP14_1"/>
    <property type="match status" value="1"/>
</dbReference>
<keyword evidence="3 7" id="KW-0808">Transferase</keyword>
<dbReference type="InterPro" id="IPR057046">
    <property type="entry name" value="PARP14_KH_4"/>
</dbReference>
<comment type="similarity">
    <text evidence="6">Belongs to the ARTD/PARP family.</text>
</comment>
<dbReference type="GO" id="GO:0070212">
    <property type="term" value="P:protein poly-ADP-ribosylation"/>
    <property type="evidence" value="ECO:0007669"/>
    <property type="project" value="TreeGrafter"/>
</dbReference>
<comment type="subcellular location">
    <subcellularLocation>
        <location evidence="1">Nucleus</location>
    </subcellularLocation>
</comment>
<dbReference type="InterPro" id="IPR057044">
    <property type="entry name" value="PARP14_KH_1"/>
</dbReference>
<evidence type="ECO:0000256" key="2">
    <source>
        <dbReference type="ARBA" id="ARBA00022676"/>
    </source>
</evidence>
<evidence type="ECO:0000259" key="9">
    <source>
        <dbReference type="PROSITE" id="PS51154"/>
    </source>
</evidence>
<feature type="domain" description="Macro" evidence="9">
    <location>
        <begin position="1166"/>
        <end position="1339"/>
    </location>
</feature>
<evidence type="ECO:0000313" key="10">
    <source>
        <dbReference type="EMBL" id="DBA19548.1"/>
    </source>
</evidence>
<dbReference type="Gene3D" id="3.90.228.10">
    <property type="match status" value="1"/>
</dbReference>
<dbReference type="InterPro" id="IPR054596">
    <property type="entry name" value="PARP14_WWE"/>
</dbReference>
<dbReference type="CDD" id="cd02903">
    <property type="entry name" value="Macro_BAL-like"/>
    <property type="match status" value="1"/>
</dbReference>
<dbReference type="InterPro" id="IPR037197">
    <property type="entry name" value="WWE_dom_sf"/>
</dbReference>
<name>A0AAV3A0X1_PYXAD</name>
<dbReference type="Gene3D" id="3.40.220.10">
    <property type="entry name" value="Leucine Aminopeptidase, subunit E, domain 1"/>
    <property type="match status" value="3"/>
</dbReference>
<dbReference type="GO" id="GO:0005634">
    <property type="term" value="C:nucleus"/>
    <property type="evidence" value="ECO:0007669"/>
    <property type="project" value="UniProtKB-SubCell"/>
</dbReference>
<dbReference type="EC" id="2.4.2.-" evidence="7"/>
<comment type="caution">
    <text evidence="10">The sequence shown here is derived from an EMBL/GenBank/DDBJ whole genome shotgun (WGS) entry which is preliminary data.</text>
</comment>
<dbReference type="EMBL" id="DYDO01000008">
    <property type="protein sequence ID" value="DBA19548.1"/>
    <property type="molecule type" value="Genomic_DNA"/>
</dbReference>
<dbReference type="Pfam" id="PF01661">
    <property type="entry name" value="Macro"/>
    <property type="match status" value="3"/>
</dbReference>
<dbReference type="GO" id="GO:0003714">
    <property type="term" value="F:transcription corepressor activity"/>
    <property type="evidence" value="ECO:0007669"/>
    <property type="project" value="TreeGrafter"/>
</dbReference>
<dbReference type="PANTHER" id="PTHR14453">
    <property type="entry name" value="PARP/ZINC FINGER CCCH TYPE DOMAIN CONTAINING PROTEIN"/>
    <property type="match status" value="1"/>
</dbReference>
<dbReference type="Pfam" id="PF23222">
    <property type="entry name" value="RRM_PARP14_1"/>
    <property type="match status" value="1"/>
</dbReference>
<dbReference type="InterPro" id="IPR057051">
    <property type="entry name" value="PARP14_RPM_1"/>
</dbReference>
<dbReference type="GO" id="GO:1990404">
    <property type="term" value="F:NAD+-protein mono-ADP-ribosyltransferase activity"/>
    <property type="evidence" value="ECO:0007669"/>
    <property type="project" value="TreeGrafter"/>
</dbReference>
<dbReference type="GO" id="GO:0010629">
    <property type="term" value="P:negative regulation of gene expression"/>
    <property type="evidence" value="ECO:0007669"/>
    <property type="project" value="TreeGrafter"/>
</dbReference>
<proteinExistence type="inferred from homology"/>
<keyword evidence="2 7" id="KW-0328">Glycosyltransferase</keyword>
<dbReference type="SUPFAM" id="SSF56399">
    <property type="entry name" value="ADP-ribosylation"/>
    <property type="match status" value="1"/>
</dbReference>
<sequence>MGSYAYPVALHWNEDPEKLKKLKNKLLLYFQKSKSNGGDCEIRDMDCSRGYILIHFKDQEARDRVLQKETHELKLPGGEKMMLDIKSLEADGGAAQAQNNETQGPPSSLVLIENLQHSYTPEMLNLLIENVSGKIEDADFYVERIQEKQSAVITFTCNIDTLNIVEKLTNHSRVKTSKMKVKVLEETGTIRIEGLPPNTPDDYISLYFENPNNGSPGCIEHAIVLPNEDAALVTFTTVEAAKKVLGRKHQFSRKEVSVYPYYLSQDIVLYGKQRPEVKKPEPLTFQISPYILEFILNNSQLKDDMEKTMGTHKCDIKWPELLSPDPIITLCFPDALSTDIRTLTKLVPTWKDEVKMTFSLLISKYKVVEYQIDQSVWGVVREHANTYNGVLMKPDFGSQKVFLAGLVKDVTKIDPIFRKLVEEITKQVERDKNIQTEILSMSPALYQITHNSGLPRKILDQVPELKMDYDVPTKKIRLSGLKEEVLTAKCEILSITQQIKSKSIQMNPHLVQFLKSTDNEELSCLLFINDKINALLEIEDDAVTLTAFSKVDLMKAEEQINKELVYRQYVVEDKNIFRSPEWRSLSLYLLESCNAEKSTVLIQESISEVQNNVVIAGLASNVPKCCHQISDFLDKNTPIEKTIKAASLAVMQFFKEEKKQVLNKCTNDNLSVAIRNKNIRLKGPKTYVTEAYSLISDILHSLYSDTLCIDKPGARKFCLSNEDLYVTMAKNKFGCFLHFQKEEEEDTMEDEIEEVKEPQCKVNLPNGVVISVHKHNLCSLNVDAIVNAANEELKHIGGLALALLKAAGPKLQDECDQIVRTEGRLSAGEAVITESGRLPCKQVIHTVGPRWNSSAPTECERLLQKAVICSLELADQFCHTSIAIPAVSSGIFGFPVDKSAENIIKAIKQYMDSKPKGSSTIKYIHLVDTIDDTVRIFASTLKKEFRGEEEEPFPKYRERGAGRMETSVPKTRVYKTNVSTDQMLTKENIIIKVREGFIQDAATDVIVNSIGKDLHLGSGGASKALLGKAGNNLQQCLREASSGVQVAGGSVFITKGCNLNCKIVIHVVVPHWEGGKGSSEKIFREIVRKCLCESEKNRMSSISFPAIGTGVLGFPKRTAASLMFEEILKFSSKSNPQHLREVAFILHPSDKETLTVSFFGYVRAPMAGTHEINIGSVIYQVKTGDITKENADIIVNSTNQTFNMKSGVSKAILEAAGQSVEDECAQLGSQGNKDHIVTQNGNLLCKKILHKILGSSSASGIKTFITESLTECARLQAKSVAFPAIGTGIGNVPSSVVADSILESVADFARSPQSIQMVKVVIFQEQMLNDFHTSMKKKEGAALTKQEGFLTKVKKSVFGLFGWNSKTSEDTKVIELKENIEPAIIELCAESQDSVNKTKNWLRDLIIKEQYENIITDNWIEDFEEKECEDIDQLQKSYQVSLTVDLTNVTITVVGLSRDVLEVSNKIQHMIKNLRDKKTREREAELCSNLVEWGYISGNNFIPFDKMTNMELEKAQNEGSQSFSIDINGVKYTVIIELLTASDPKGNDVKLQRNSKHGKLDVPKGWDPMNNENMKVVQLSPGGQEYNGVVAKFNNSCHMRIIKIERIQNRHLWLNYQIKKQSIDDKNCSTNNEKQLFHGCDFSTLNIINHNGFNRSYAGKNAACYGNGTYFAVHANYSAHDTYSRPDGNGYKYMYLSRVVTGVSCIGRQGMIAPPPRNPSKPTDLYDSLTDNQTNPSMYVIFHDIQAYPEYLITFTK</sequence>
<dbReference type="CDD" id="cd02907">
    <property type="entry name" value="Macro_Af1521_BAL-like"/>
    <property type="match status" value="1"/>
</dbReference>
<dbReference type="Pfam" id="PF23251">
    <property type="entry name" value="KH_PARP14_4"/>
    <property type="match status" value="1"/>
</dbReference>
<dbReference type="InterPro" id="IPR043472">
    <property type="entry name" value="Macro_dom-like"/>
</dbReference>
<evidence type="ECO:0000256" key="6">
    <source>
        <dbReference type="ARBA" id="ARBA00024347"/>
    </source>
</evidence>
<dbReference type="SMART" id="SM00506">
    <property type="entry name" value="A1pp"/>
    <property type="match status" value="3"/>
</dbReference>
<gene>
    <name evidence="10" type="ORF">GDO54_015365</name>
</gene>
<feature type="domain" description="Macro" evidence="9">
    <location>
        <begin position="978"/>
        <end position="1163"/>
    </location>
</feature>
<keyword evidence="11" id="KW-1185">Reference proteome</keyword>
<dbReference type="SUPFAM" id="SSF54928">
    <property type="entry name" value="RNA-binding domain, RBD"/>
    <property type="match status" value="1"/>
</dbReference>
<dbReference type="InterPro" id="IPR057047">
    <property type="entry name" value="PARP14_KH_5"/>
</dbReference>
<evidence type="ECO:0000256" key="3">
    <source>
        <dbReference type="ARBA" id="ARBA00022679"/>
    </source>
</evidence>
<dbReference type="FunFam" id="3.90.228.10:FF:000008">
    <property type="entry name" value="Poly [ADP-ribose] polymerase"/>
    <property type="match status" value="1"/>
</dbReference>
<dbReference type="Pfam" id="PF23253">
    <property type="entry name" value="KH_PARP14_6"/>
    <property type="match status" value="1"/>
</dbReference>
<dbReference type="InterPro" id="IPR057045">
    <property type="entry name" value="PARP14_KH_3"/>
</dbReference>
<keyword evidence="4 7" id="KW-0520">NAD</keyword>
<dbReference type="Gene3D" id="3.30.70.330">
    <property type="match status" value="2"/>
</dbReference>
<dbReference type="SUPFAM" id="SSF117839">
    <property type="entry name" value="WWE domain"/>
    <property type="match status" value="1"/>
</dbReference>
<dbReference type="Proteomes" id="UP001181693">
    <property type="component" value="Unassembled WGS sequence"/>
</dbReference>
<dbReference type="InterPro" id="IPR012317">
    <property type="entry name" value="Poly(ADP-ribose)pol_cat_dom"/>
</dbReference>
<keyword evidence="5" id="KW-0539">Nucleus</keyword>